<gene>
    <name evidence="15" type="primary">DRC3</name>
</gene>
<name>A0A9F2NQ89_PYTBI</name>
<comment type="similarity">
    <text evidence="10">Belongs to the DRC3 family.</text>
</comment>
<evidence type="ECO:0000256" key="3">
    <source>
        <dbReference type="ARBA" id="ARBA00022614"/>
    </source>
</evidence>
<evidence type="ECO:0000256" key="13">
    <source>
        <dbReference type="SAM" id="SignalP"/>
    </source>
</evidence>
<keyword evidence="2" id="KW-0963">Cytoplasm</keyword>
<keyword evidence="4" id="KW-0677">Repeat</keyword>
<dbReference type="GeneID" id="103062617"/>
<dbReference type="PANTHER" id="PTHR45973">
    <property type="entry name" value="PROTEIN PHOSPHATASE 1 REGULATORY SUBUNIT SDS22-RELATED"/>
    <property type="match status" value="1"/>
</dbReference>
<dbReference type="Proteomes" id="UP000695026">
    <property type="component" value="Unplaced"/>
</dbReference>
<dbReference type="RefSeq" id="XP_007425122.2">
    <property type="nucleotide sequence ID" value="XM_007425060.2"/>
</dbReference>
<evidence type="ECO:0000256" key="12">
    <source>
        <dbReference type="SAM" id="Coils"/>
    </source>
</evidence>
<evidence type="ECO:0000256" key="8">
    <source>
        <dbReference type="ARBA" id="ARBA00023212"/>
    </source>
</evidence>
<dbReference type="PANTHER" id="PTHR45973:SF12">
    <property type="entry name" value="DYNEIN REGULATORY COMPLEX SUBUNIT 3"/>
    <property type="match status" value="1"/>
</dbReference>
<organism evidence="14 15">
    <name type="scientific">Python bivittatus</name>
    <name type="common">Burmese python</name>
    <name type="synonym">Python molurus bivittatus</name>
    <dbReference type="NCBI Taxonomy" id="176946"/>
    <lineage>
        <taxon>Eukaryota</taxon>
        <taxon>Metazoa</taxon>
        <taxon>Chordata</taxon>
        <taxon>Craniata</taxon>
        <taxon>Vertebrata</taxon>
        <taxon>Euteleostomi</taxon>
        <taxon>Lepidosauria</taxon>
        <taxon>Squamata</taxon>
        <taxon>Bifurcata</taxon>
        <taxon>Unidentata</taxon>
        <taxon>Episquamata</taxon>
        <taxon>Toxicofera</taxon>
        <taxon>Serpentes</taxon>
        <taxon>Henophidia</taxon>
        <taxon>Pythonidae</taxon>
        <taxon>Python</taxon>
    </lineage>
</organism>
<feature type="chain" id="PRO_5039922472" description="Dynein regulatory complex subunit 3" evidence="13">
    <location>
        <begin position="30"/>
        <end position="548"/>
    </location>
</feature>
<dbReference type="OrthoDB" id="27917at2759"/>
<evidence type="ECO:0000256" key="10">
    <source>
        <dbReference type="ARBA" id="ARBA00038378"/>
    </source>
</evidence>
<protein>
    <recommendedName>
        <fullName evidence="11">Dynein regulatory complex subunit 3</fullName>
    </recommendedName>
</protein>
<keyword evidence="7" id="KW-0969">Cilium</keyword>
<keyword evidence="9" id="KW-0966">Cell projection</keyword>
<dbReference type="AlphaFoldDB" id="A0A9F2NQ89"/>
<evidence type="ECO:0000256" key="2">
    <source>
        <dbReference type="ARBA" id="ARBA00022490"/>
    </source>
</evidence>
<accession>A0A9F2NQ89</accession>
<evidence type="ECO:0000313" key="14">
    <source>
        <dbReference type="Proteomes" id="UP000695026"/>
    </source>
</evidence>
<dbReference type="InterPro" id="IPR001611">
    <property type="entry name" value="Leu-rich_rpt"/>
</dbReference>
<evidence type="ECO:0000256" key="4">
    <source>
        <dbReference type="ARBA" id="ARBA00022737"/>
    </source>
</evidence>
<dbReference type="SUPFAM" id="SSF52058">
    <property type="entry name" value="L domain-like"/>
    <property type="match status" value="1"/>
</dbReference>
<proteinExistence type="inferred from homology"/>
<dbReference type="GO" id="GO:0005929">
    <property type="term" value="C:cilium"/>
    <property type="evidence" value="ECO:0007669"/>
    <property type="project" value="TreeGrafter"/>
</dbReference>
<dbReference type="InterPro" id="IPR032675">
    <property type="entry name" value="LRR_dom_sf"/>
</dbReference>
<evidence type="ECO:0000256" key="7">
    <source>
        <dbReference type="ARBA" id="ARBA00023069"/>
    </source>
</evidence>
<reference evidence="15" key="1">
    <citation type="submission" date="2025-08" db="UniProtKB">
        <authorList>
            <consortium name="RefSeq"/>
        </authorList>
    </citation>
    <scope>IDENTIFICATION</scope>
    <source>
        <tissue evidence="15">Liver</tissue>
    </source>
</reference>
<dbReference type="CTD" id="83450"/>
<evidence type="ECO:0000256" key="9">
    <source>
        <dbReference type="ARBA" id="ARBA00023273"/>
    </source>
</evidence>
<keyword evidence="3" id="KW-0433">Leucine-rich repeat</keyword>
<dbReference type="Gene3D" id="3.80.10.10">
    <property type="entry name" value="Ribonuclease Inhibitor"/>
    <property type="match status" value="1"/>
</dbReference>
<keyword evidence="6 12" id="KW-0175">Coiled coil</keyword>
<dbReference type="InterPro" id="IPR050576">
    <property type="entry name" value="Cilia_flagella_integrity"/>
</dbReference>
<keyword evidence="14" id="KW-1185">Reference proteome</keyword>
<feature type="signal peptide" evidence="13">
    <location>
        <begin position="1"/>
        <end position="29"/>
    </location>
</feature>
<evidence type="ECO:0000313" key="15">
    <source>
        <dbReference type="RefSeq" id="XP_007425122.2"/>
    </source>
</evidence>
<dbReference type="OMA" id="SFMEMMT"/>
<sequence>MPGPGAARASNGIWLVCLTLAWLSLPNMSRFYDSIEPNVINEEMLQKAVEEQGPQEDAGHLAKKEGINFKDVKALQLDFRNILKIDNLWEFVNLTKLQLDNNIIEKIEALDSLVNLVWLDLSFNNIELIEGLDALVKLQDLSLYNNRISKIENLDTLQELQVFSIGNNNIQTLENMIYLRKFKNLRTLNLTGNPVCDNELYSMYIAAYLPDLVYLDFRLVESNMREMALIKYQYAIEEMKHGETLALTKQKEKEAREKEVESHKSAYVEYLDGSFLFDSMYAEDPEASKLIYLPGVPALLETYKNKFVDICKTLFEYGLQQHEKREAEIGIFFECLNEALQDNQEEGTRIIQEFEKNNLGIVDAIQSLSDTQVAELRLTEYNEEITKLYETLMTLEMQLVDQLEEVIKDFERNIADLVSNFIENEQGLMAQCRDLENHHHEKLLEIAINTLEKIVKSEYDEEMPDDVRMLFVDKDTIVNAVNASHDIHLLKIDNREDEIITKANNRIYGLIEKVHKDEIHRNRSRVLEINQYIDHIRSELDNLDILEQ</sequence>
<dbReference type="Pfam" id="PF14580">
    <property type="entry name" value="LRR_9"/>
    <property type="match status" value="1"/>
</dbReference>
<keyword evidence="8" id="KW-0206">Cytoskeleton</keyword>
<keyword evidence="5" id="KW-0282">Flagellum</keyword>
<dbReference type="SMART" id="SM00365">
    <property type="entry name" value="LRR_SD22"/>
    <property type="match status" value="4"/>
</dbReference>
<evidence type="ECO:0000256" key="5">
    <source>
        <dbReference type="ARBA" id="ARBA00022846"/>
    </source>
</evidence>
<evidence type="ECO:0000256" key="6">
    <source>
        <dbReference type="ARBA" id="ARBA00023054"/>
    </source>
</evidence>
<evidence type="ECO:0000256" key="11">
    <source>
        <dbReference type="ARBA" id="ARBA00040950"/>
    </source>
</evidence>
<dbReference type="PROSITE" id="PS51450">
    <property type="entry name" value="LRR"/>
    <property type="match status" value="3"/>
</dbReference>
<comment type="subcellular location">
    <subcellularLocation>
        <location evidence="1">Cytoplasm</location>
        <location evidence="1">Cytoskeleton</location>
        <location evidence="1">Flagellum axoneme</location>
    </subcellularLocation>
</comment>
<keyword evidence="13" id="KW-0732">Signal</keyword>
<evidence type="ECO:0000256" key="1">
    <source>
        <dbReference type="ARBA" id="ARBA00004611"/>
    </source>
</evidence>
<feature type="coiled-coil region" evidence="12">
    <location>
        <begin position="337"/>
        <end position="420"/>
    </location>
</feature>
<dbReference type="KEGG" id="pbi:103062617"/>